<sequence length="440" mass="51145">MFPSSPPMDPNETNWIVHVNANLRCMPDDEQQYWKDPSIYRVPPSITDLNPKAYQPQVVSFGPYHYGDPRLSSMEEHKHRVLLHFLRYYRKSLERFFESLREVAHKLEDSYDNLDQKWKEGTGSKFLELMITDGCFMLEIMRIATLPRSEAENNGYAPNDPIFSIHRLECIAPYIRRDMLLLENQLPILVLYQLVAVANNGREDDVNELIGKFYFPGEKKKFRGLGRCLHVMDVFRRGSLMEPEEVHHERKNVGFEETEPIIRSATELTEAGIKFGKSKTNSLKNIFFAKGQLKLPVFTVDDTTESMFLNAMTFERLHIKAGNEVTSYVTFMDKIINNEQDVALLHTEGIIHNDFGSNKAVAKLFNSLCTEVTLPSNENLDDVQQKISKHCKKRRNKWRAILNRTYFRSPWTILSFTAAIFLFTLTIMQAVYTVLRYHAK</sequence>
<comment type="caution">
    <text evidence="2">The sequence shown here is derived from an EMBL/GenBank/DDBJ whole genome shotgun (WGS) entry which is preliminary data.</text>
</comment>
<gene>
    <name evidence="2" type="ORF">ACJRO7_004650</name>
</gene>
<reference evidence="2 3" key="1">
    <citation type="submission" date="2024-11" db="EMBL/GenBank/DDBJ databases">
        <title>Chromosome-level genome assembly of Eucalyptus globulus Labill. provides insights into its genome evolution.</title>
        <authorList>
            <person name="Li X."/>
        </authorList>
    </citation>
    <scope>NUCLEOTIDE SEQUENCE [LARGE SCALE GENOMIC DNA]</scope>
    <source>
        <strain evidence="2">CL2024</strain>
        <tissue evidence="2">Fresh tender leaves</tissue>
    </source>
</reference>
<keyword evidence="1" id="KW-0812">Transmembrane</keyword>
<dbReference type="EMBL" id="JBJKBG010000010">
    <property type="protein sequence ID" value="KAL3719704.1"/>
    <property type="molecule type" value="Genomic_DNA"/>
</dbReference>
<keyword evidence="1" id="KW-1133">Transmembrane helix</keyword>
<accession>A0ABD3J0L9</accession>
<organism evidence="2 3">
    <name type="scientific">Eucalyptus globulus</name>
    <name type="common">Tasmanian blue gum</name>
    <dbReference type="NCBI Taxonomy" id="34317"/>
    <lineage>
        <taxon>Eukaryota</taxon>
        <taxon>Viridiplantae</taxon>
        <taxon>Streptophyta</taxon>
        <taxon>Embryophyta</taxon>
        <taxon>Tracheophyta</taxon>
        <taxon>Spermatophyta</taxon>
        <taxon>Magnoliopsida</taxon>
        <taxon>eudicotyledons</taxon>
        <taxon>Gunneridae</taxon>
        <taxon>Pentapetalae</taxon>
        <taxon>rosids</taxon>
        <taxon>malvids</taxon>
        <taxon>Myrtales</taxon>
        <taxon>Myrtaceae</taxon>
        <taxon>Myrtoideae</taxon>
        <taxon>Eucalypteae</taxon>
        <taxon>Eucalyptus</taxon>
    </lineage>
</organism>
<evidence type="ECO:0000313" key="3">
    <source>
        <dbReference type="Proteomes" id="UP001634007"/>
    </source>
</evidence>
<dbReference type="PANTHER" id="PTHR31170:SF18">
    <property type="entry name" value="(WILD MALAYSIAN BANANA) HYPOTHETICAL PROTEIN"/>
    <property type="match status" value="1"/>
</dbReference>
<evidence type="ECO:0000256" key="1">
    <source>
        <dbReference type="SAM" id="Phobius"/>
    </source>
</evidence>
<dbReference type="AlphaFoldDB" id="A0ABD3J0L9"/>
<name>A0ABD3J0L9_EUCGL</name>
<feature type="transmembrane region" description="Helical" evidence="1">
    <location>
        <begin position="411"/>
        <end position="435"/>
    </location>
</feature>
<dbReference type="InterPro" id="IPR004158">
    <property type="entry name" value="DUF247_pln"/>
</dbReference>
<evidence type="ECO:0000313" key="2">
    <source>
        <dbReference type="EMBL" id="KAL3719704.1"/>
    </source>
</evidence>
<keyword evidence="3" id="KW-1185">Reference proteome</keyword>
<proteinExistence type="predicted"/>
<protein>
    <submittedName>
        <fullName evidence="2">Uncharacterized protein</fullName>
    </submittedName>
</protein>
<dbReference type="Pfam" id="PF03140">
    <property type="entry name" value="DUF247"/>
    <property type="match status" value="1"/>
</dbReference>
<keyword evidence="1" id="KW-0472">Membrane</keyword>
<dbReference type="PANTHER" id="PTHR31170">
    <property type="entry name" value="BNAC04G53230D PROTEIN"/>
    <property type="match status" value="1"/>
</dbReference>
<dbReference type="Proteomes" id="UP001634007">
    <property type="component" value="Unassembled WGS sequence"/>
</dbReference>